<proteinExistence type="predicted"/>
<keyword evidence="2" id="KW-1185">Reference proteome</keyword>
<dbReference type="EMBL" id="VSRR010016381">
    <property type="protein sequence ID" value="MPC59238.1"/>
    <property type="molecule type" value="Genomic_DNA"/>
</dbReference>
<protein>
    <submittedName>
        <fullName evidence="1">Protein UBASH3A</fullName>
    </submittedName>
</protein>
<sequence length="151" mass="17378">MYLILSFQSFIKRYKQNKRIFLLAQCGDENCEPLVSVLKEVVHSLLPSFPSSLTLDKYISPNYMGLFLTEHQEDLIKKLAMSFVKEASHLCSLGEVASKALHLTLAYQFPLSQFPRLEALVEAVDQRAPATWEVRLYSRDTRIHNNEKQMA</sequence>
<name>A0A5B7GQA4_PORTR</name>
<evidence type="ECO:0000313" key="2">
    <source>
        <dbReference type="Proteomes" id="UP000324222"/>
    </source>
</evidence>
<comment type="caution">
    <text evidence="1">The sequence shown here is derived from an EMBL/GenBank/DDBJ whole genome shotgun (WGS) entry which is preliminary data.</text>
</comment>
<dbReference type="OrthoDB" id="414418at2759"/>
<reference evidence="1 2" key="1">
    <citation type="submission" date="2019-05" db="EMBL/GenBank/DDBJ databases">
        <title>Another draft genome of Portunus trituberculatus and its Hox gene families provides insights of decapod evolution.</title>
        <authorList>
            <person name="Jeong J.-H."/>
            <person name="Song I."/>
            <person name="Kim S."/>
            <person name="Choi T."/>
            <person name="Kim D."/>
            <person name="Ryu S."/>
            <person name="Kim W."/>
        </authorList>
    </citation>
    <scope>NUCLEOTIDE SEQUENCE [LARGE SCALE GENOMIC DNA]</scope>
    <source>
        <tissue evidence="1">Muscle</tissue>
    </source>
</reference>
<dbReference type="AlphaFoldDB" id="A0A5B7GQA4"/>
<accession>A0A5B7GQA4</accession>
<organism evidence="1 2">
    <name type="scientific">Portunus trituberculatus</name>
    <name type="common">Swimming crab</name>
    <name type="synonym">Neptunus trituberculatus</name>
    <dbReference type="NCBI Taxonomy" id="210409"/>
    <lineage>
        <taxon>Eukaryota</taxon>
        <taxon>Metazoa</taxon>
        <taxon>Ecdysozoa</taxon>
        <taxon>Arthropoda</taxon>
        <taxon>Crustacea</taxon>
        <taxon>Multicrustacea</taxon>
        <taxon>Malacostraca</taxon>
        <taxon>Eumalacostraca</taxon>
        <taxon>Eucarida</taxon>
        <taxon>Decapoda</taxon>
        <taxon>Pleocyemata</taxon>
        <taxon>Brachyura</taxon>
        <taxon>Eubrachyura</taxon>
        <taxon>Portunoidea</taxon>
        <taxon>Portunidae</taxon>
        <taxon>Portuninae</taxon>
        <taxon>Portunus</taxon>
    </lineage>
</organism>
<gene>
    <name evidence="1" type="ORF">E2C01_053254</name>
</gene>
<evidence type="ECO:0000313" key="1">
    <source>
        <dbReference type="EMBL" id="MPC59238.1"/>
    </source>
</evidence>
<dbReference type="Proteomes" id="UP000324222">
    <property type="component" value="Unassembled WGS sequence"/>
</dbReference>